<proteinExistence type="predicted"/>
<accession>A0A4Y3PF97</accession>
<sequence>MKQKILKYVTLIVAIIFAAFIYFQYFGWHATAEGTLDKYLEMVRTGQAESAYDLIDQSNPGQYPDREKFIDSVKSGGLIDYHIKEVNYKNKDLAEIQFVMNYKNVEQKKTMKVKKINGEWKVLIRKVVEE</sequence>
<evidence type="ECO:0000313" key="2">
    <source>
        <dbReference type="EMBL" id="GEB32007.1"/>
    </source>
</evidence>
<comment type="caution">
    <text evidence="2">The sequence shown here is derived from an EMBL/GenBank/DDBJ whole genome shotgun (WGS) entry which is preliminary data.</text>
</comment>
<dbReference type="Gene3D" id="3.10.450.50">
    <property type="match status" value="1"/>
</dbReference>
<name>A0A4Y3PF97_BREPA</name>
<keyword evidence="1" id="KW-1133">Transmembrane helix</keyword>
<dbReference type="Proteomes" id="UP000316882">
    <property type="component" value="Unassembled WGS sequence"/>
</dbReference>
<evidence type="ECO:0000256" key="1">
    <source>
        <dbReference type="SAM" id="Phobius"/>
    </source>
</evidence>
<evidence type="ECO:0000313" key="3">
    <source>
        <dbReference type="Proteomes" id="UP000316882"/>
    </source>
</evidence>
<keyword evidence="3" id="KW-1185">Reference proteome</keyword>
<dbReference type="RefSeq" id="WP_122966325.1">
    <property type="nucleotide sequence ID" value="NZ_BJMH01000006.1"/>
</dbReference>
<gene>
    <name evidence="2" type="ORF">BPA01_15870</name>
</gene>
<keyword evidence="1" id="KW-0472">Membrane</keyword>
<reference evidence="2 3" key="1">
    <citation type="submission" date="2019-06" db="EMBL/GenBank/DDBJ databases">
        <title>Whole genome shotgun sequence of Brevibacillus parabrevis NBRC 12334.</title>
        <authorList>
            <person name="Hosoyama A."/>
            <person name="Uohara A."/>
            <person name="Ohji S."/>
            <person name="Ichikawa N."/>
        </authorList>
    </citation>
    <scope>NUCLEOTIDE SEQUENCE [LARGE SCALE GENOMIC DNA]</scope>
    <source>
        <strain evidence="2 3">NBRC 12334</strain>
    </source>
</reference>
<organism evidence="2 3">
    <name type="scientific">Brevibacillus parabrevis</name>
    <dbReference type="NCBI Taxonomy" id="54914"/>
    <lineage>
        <taxon>Bacteria</taxon>
        <taxon>Bacillati</taxon>
        <taxon>Bacillota</taxon>
        <taxon>Bacilli</taxon>
        <taxon>Bacillales</taxon>
        <taxon>Paenibacillaceae</taxon>
        <taxon>Brevibacillus</taxon>
    </lineage>
</organism>
<feature type="transmembrane region" description="Helical" evidence="1">
    <location>
        <begin position="5"/>
        <end position="28"/>
    </location>
</feature>
<evidence type="ECO:0008006" key="4">
    <source>
        <dbReference type="Google" id="ProtNLM"/>
    </source>
</evidence>
<keyword evidence="1" id="KW-0812">Transmembrane</keyword>
<protein>
    <recommendedName>
        <fullName evidence="4">DUF4878 domain-containing protein</fullName>
    </recommendedName>
</protein>
<dbReference type="EMBL" id="BJMH01000006">
    <property type="protein sequence ID" value="GEB32007.1"/>
    <property type="molecule type" value="Genomic_DNA"/>
</dbReference>
<dbReference type="AlphaFoldDB" id="A0A4Y3PF97"/>